<name>A0ABX0V6U7_9HYPH</name>
<dbReference type="GO" id="GO:0008781">
    <property type="term" value="F:N-acylneuraminate cytidylyltransferase activity"/>
    <property type="evidence" value="ECO:0007669"/>
    <property type="project" value="UniProtKB-EC"/>
</dbReference>
<gene>
    <name evidence="1" type="ORF">FHS82_004169</name>
</gene>
<protein>
    <submittedName>
        <fullName evidence="1">N-acylneuraminate cytidylyltransferase</fullName>
        <ecNumber evidence="1">2.7.7.43</ecNumber>
    </submittedName>
</protein>
<comment type="caution">
    <text evidence="1">The sequence shown here is derived from an EMBL/GenBank/DDBJ whole genome shotgun (WGS) entry which is preliminary data.</text>
</comment>
<dbReference type="Pfam" id="PF02348">
    <property type="entry name" value="CTP_transf_3"/>
    <property type="match status" value="1"/>
</dbReference>
<dbReference type="SUPFAM" id="SSF53448">
    <property type="entry name" value="Nucleotide-diphospho-sugar transferases"/>
    <property type="match status" value="1"/>
</dbReference>
<evidence type="ECO:0000313" key="2">
    <source>
        <dbReference type="Proteomes" id="UP001429580"/>
    </source>
</evidence>
<evidence type="ECO:0000313" key="1">
    <source>
        <dbReference type="EMBL" id="NIJ60298.1"/>
    </source>
</evidence>
<dbReference type="InterPro" id="IPR003329">
    <property type="entry name" value="Cytidylyl_trans"/>
</dbReference>
<dbReference type="EC" id="2.7.7.43" evidence="1"/>
<organism evidence="1 2">
    <name type="scientific">Pseudochelatococcus lubricantis</name>
    <dbReference type="NCBI Taxonomy" id="1538102"/>
    <lineage>
        <taxon>Bacteria</taxon>
        <taxon>Pseudomonadati</taxon>
        <taxon>Pseudomonadota</taxon>
        <taxon>Alphaproteobacteria</taxon>
        <taxon>Hyphomicrobiales</taxon>
        <taxon>Chelatococcaceae</taxon>
        <taxon>Pseudochelatococcus</taxon>
    </lineage>
</organism>
<dbReference type="Proteomes" id="UP001429580">
    <property type="component" value="Unassembled WGS sequence"/>
</dbReference>
<keyword evidence="1" id="KW-0808">Transferase</keyword>
<accession>A0ABX0V6U7</accession>
<dbReference type="InterPro" id="IPR029044">
    <property type="entry name" value="Nucleotide-diphossugar_trans"/>
</dbReference>
<reference evidence="1 2" key="1">
    <citation type="submission" date="2020-03" db="EMBL/GenBank/DDBJ databases">
        <title>Genomic Encyclopedia of Type Strains, Phase IV (KMG-IV): sequencing the most valuable type-strain genomes for metagenomic binning, comparative biology and taxonomic classification.</title>
        <authorList>
            <person name="Goeker M."/>
        </authorList>
    </citation>
    <scope>NUCLEOTIDE SEQUENCE [LARGE SCALE GENOMIC DNA]</scope>
    <source>
        <strain evidence="1 2">DSM 103870</strain>
    </source>
</reference>
<dbReference type="EMBL" id="JAASQI010000021">
    <property type="protein sequence ID" value="NIJ60298.1"/>
    <property type="molecule type" value="Genomic_DNA"/>
</dbReference>
<keyword evidence="1" id="KW-0548">Nucleotidyltransferase</keyword>
<dbReference type="PANTHER" id="PTHR21485">
    <property type="entry name" value="HAD SUPERFAMILY MEMBERS CMAS AND KDSC"/>
    <property type="match status" value="1"/>
</dbReference>
<sequence>MELVSVFFPLRAGSSRAVGKNTRPFRLDGRSLFQHKMEQLEKISKNVAEIVISTNDEEVIAQFEGFKIIDNARLVRRPDVLCNSTTKVKDLIDYVPTVVRSDHIFWLHATSPFVDQSDYLSALDLYTKLVFSGPNDSLMSVSRLQQFIWSDSRKAIINCDRAVNPWPNTQDLEPLYEINHAFYISSRHNYLTLSDRIGTNPALYEMHGLKKIDIDWEEDFILAQNIIRSLEQVKNDEL</sequence>
<dbReference type="RefSeq" id="WP_166956584.1">
    <property type="nucleotide sequence ID" value="NZ_JAASQI010000021.1"/>
</dbReference>
<dbReference type="InterPro" id="IPR050793">
    <property type="entry name" value="CMP-NeuNAc_synthase"/>
</dbReference>
<proteinExistence type="predicted"/>
<keyword evidence="2" id="KW-1185">Reference proteome</keyword>
<dbReference type="PANTHER" id="PTHR21485:SF6">
    <property type="entry name" value="N-ACYLNEURAMINATE CYTIDYLYLTRANSFERASE-RELATED"/>
    <property type="match status" value="1"/>
</dbReference>
<dbReference type="Gene3D" id="3.90.550.10">
    <property type="entry name" value="Spore Coat Polysaccharide Biosynthesis Protein SpsA, Chain A"/>
    <property type="match status" value="1"/>
</dbReference>